<dbReference type="AlphaFoldDB" id="A0A8J2JLZ6"/>
<dbReference type="OrthoDB" id="2213591at2759"/>
<keyword evidence="5" id="KW-0067">ATP-binding</keyword>
<organism evidence="10 11">
    <name type="scientific">Allacma fusca</name>
    <dbReference type="NCBI Taxonomy" id="39272"/>
    <lineage>
        <taxon>Eukaryota</taxon>
        <taxon>Metazoa</taxon>
        <taxon>Ecdysozoa</taxon>
        <taxon>Arthropoda</taxon>
        <taxon>Hexapoda</taxon>
        <taxon>Collembola</taxon>
        <taxon>Symphypleona</taxon>
        <taxon>Sminthuridae</taxon>
        <taxon>Allacma</taxon>
    </lineage>
</organism>
<evidence type="ECO:0000256" key="1">
    <source>
        <dbReference type="ARBA" id="ARBA00004308"/>
    </source>
</evidence>
<dbReference type="InterPro" id="IPR050122">
    <property type="entry name" value="RTK"/>
</dbReference>
<evidence type="ECO:0000256" key="3">
    <source>
        <dbReference type="ARBA" id="ARBA00022741"/>
    </source>
</evidence>
<keyword evidence="6" id="KW-0472">Membrane</keyword>
<evidence type="ECO:0000313" key="11">
    <source>
        <dbReference type="Proteomes" id="UP000708208"/>
    </source>
</evidence>
<comment type="subcellular location">
    <subcellularLocation>
        <location evidence="1">Endomembrane system</location>
    </subcellularLocation>
</comment>
<dbReference type="PANTHER" id="PTHR24416:SF600">
    <property type="entry name" value="PDGF- AND VEGF-RECEPTOR RELATED, ISOFORM J"/>
    <property type="match status" value="1"/>
</dbReference>
<proteinExistence type="predicted"/>
<dbReference type="CDD" id="cd00192">
    <property type="entry name" value="PTKc"/>
    <property type="match status" value="1"/>
</dbReference>
<dbReference type="Pfam" id="PF07714">
    <property type="entry name" value="PK_Tyr_Ser-Thr"/>
    <property type="match status" value="1"/>
</dbReference>
<keyword evidence="3" id="KW-0547">Nucleotide-binding</keyword>
<dbReference type="GO" id="GO:0007169">
    <property type="term" value="P:cell surface receptor protein tyrosine kinase signaling pathway"/>
    <property type="evidence" value="ECO:0007669"/>
    <property type="project" value="TreeGrafter"/>
</dbReference>
<dbReference type="GO" id="GO:0004714">
    <property type="term" value="F:transmembrane receptor protein tyrosine kinase activity"/>
    <property type="evidence" value="ECO:0007669"/>
    <property type="project" value="UniProtKB-EC"/>
</dbReference>
<reference evidence="10" key="1">
    <citation type="submission" date="2021-06" db="EMBL/GenBank/DDBJ databases">
        <authorList>
            <person name="Hodson N. C."/>
            <person name="Mongue J. A."/>
            <person name="Jaron S. K."/>
        </authorList>
    </citation>
    <scope>NUCLEOTIDE SEQUENCE</scope>
</reference>
<dbReference type="InterPro" id="IPR001245">
    <property type="entry name" value="Ser-Thr/Tyr_kinase_cat_dom"/>
</dbReference>
<dbReference type="GO" id="GO:0051130">
    <property type="term" value="P:positive regulation of cellular component organization"/>
    <property type="evidence" value="ECO:0007669"/>
    <property type="project" value="UniProtKB-ARBA"/>
</dbReference>
<dbReference type="InterPro" id="IPR000719">
    <property type="entry name" value="Prot_kinase_dom"/>
</dbReference>
<keyword evidence="11" id="KW-1185">Reference proteome</keyword>
<feature type="domain" description="Protein kinase" evidence="9">
    <location>
        <begin position="1"/>
        <end position="273"/>
    </location>
</feature>
<gene>
    <name evidence="10" type="ORF">AFUS01_LOCUS11312</name>
</gene>
<evidence type="ECO:0000259" key="9">
    <source>
        <dbReference type="PROSITE" id="PS50011"/>
    </source>
</evidence>
<sequence>MGRGFSGIVYKCILDEHPVAVKENADISSLKSLLSELKVLMYLGNHENIVKLVGAYTKDLSRGRAYMFVDFCPFGNLNDFLLNGRCQFINDQLRPFEISDSIRDGKQFTVKDLYNWAIQIASGMAYLSMKKTIHGDLATRNVLLTESRTAKITDFGMSNRLYDSAEYIKLQEEQLPWRWLALESMKEAVFSIQSDIWAYGVTLWEIFNLAETPYPNSCWGIPFITQVESGMRLDQPNYDTGNLYEKVMLQCWQKDPQLRPSFESICLTLQEACSTVRVSCGYEKVLPQHCQSQGKIQTGDLSTPNCTLGLHQKPQTFVEITCPEVDVFIVKGDYTIFYIACSSSFPLDFSFNGIRPTEAIDVSFKRQEKDGSDREKFLYQVDVQVQSNTALLKYYYPDSSISESRKPGAAVYSRTGSYSFSGFHDRSNISTNFYIFFEEPLVEPNFITNRNIVLEIEDDIIRIPCRPTTFNASVNLLQNGQLVQNSLYSPQNGFSILHEASFLNLSTKFSCHLVNDNRTVTIDIPMTR</sequence>
<accession>A0A8J2JLZ6</accession>
<dbReference type="GO" id="GO:0012505">
    <property type="term" value="C:endomembrane system"/>
    <property type="evidence" value="ECO:0007669"/>
    <property type="project" value="UniProtKB-SubCell"/>
</dbReference>
<keyword evidence="4" id="KW-0418">Kinase</keyword>
<keyword evidence="2" id="KW-0808">Transferase</keyword>
<dbReference type="PROSITE" id="PS50011">
    <property type="entry name" value="PROTEIN_KINASE_DOM"/>
    <property type="match status" value="1"/>
</dbReference>
<comment type="caution">
    <text evidence="10">The sequence shown here is derived from an EMBL/GenBank/DDBJ whole genome shotgun (WGS) entry which is preliminary data.</text>
</comment>
<evidence type="ECO:0000256" key="7">
    <source>
        <dbReference type="ARBA" id="ARBA00023137"/>
    </source>
</evidence>
<dbReference type="PANTHER" id="PTHR24416">
    <property type="entry name" value="TYROSINE-PROTEIN KINASE RECEPTOR"/>
    <property type="match status" value="1"/>
</dbReference>
<dbReference type="FunFam" id="1.10.510.10:FF:001512">
    <property type="entry name" value="Receptor tyrosine-protein kinase erbB-2"/>
    <property type="match status" value="1"/>
</dbReference>
<keyword evidence="7" id="KW-0829">Tyrosine-protein kinase</keyword>
<protein>
    <recommendedName>
        <fullName evidence="9">Protein kinase domain-containing protein</fullName>
    </recommendedName>
</protein>
<evidence type="ECO:0000256" key="4">
    <source>
        <dbReference type="ARBA" id="ARBA00022777"/>
    </source>
</evidence>
<dbReference type="GO" id="GO:0043235">
    <property type="term" value="C:receptor complex"/>
    <property type="evidence" value="ECO:0007669"/>
    <property type="project" value="TreeGrafter"/>
</dbReference>
<dbReference type="EMBL" id="CAJVCH010086637">
    <property type="protein sequence ID" value="CAG7722143.1"/>
    <property type="molecule type" value="Genomic_DNA"/>
</dbReference>
<dbReference type="Proteomes" id="UP000708208">
    <property type="component" value="Unassembled WGS sequence"/>
</dbReference>
<dbReference type="GO" id="GO:0005886">
    <property type="term" value="C:plasma membrane"/>
    <property type="evidence" value="ECO:0007669"/>
    <property type="project" value="TreeGrafter"/>
</dbReference>
<evidence type="ECO:0000256" key="2">
    <source>
        <dbReference type="ARBA" id="ARBA00022679"/>
    </source>
</evidence>
<dbReference type="GO" id="GO:0050793">
    <property type="term" value="P:regulation of developmental process"/>
    <property type="evidence" value="ECO:0007669"/>
    <property type="project" value="UniProtKB-ARBA"/>
</dbReference>
<evidence type="ECO:0000313" key="10">
    <source>
        <dbReference type="EMBL" id="CAG7722143.1"/>
    </source>
</evidence>
<dbReference type="GO" id="GO:0030182">
    <property type="term" value="P:neuron differentiation"/>
    <property type="evidence" value="ECO:0007669"/>
    <property type="project" value="UniProtKB-ARBA"/>
</dbReference>
<name>A0A8J2JLZ6_9HEXA</name>
<dbReference type="GO" id="GO:0005524">
    <property type="term" value="F:ATP binding"/>
    <property type="evidence" value="ECO:0007669"/>
    <property type="project" value="UniProtKB-KW"/>
</dbReference>
<evidence type="ECO:0000256" key="5">
    <source>
        <dbReference type="ARBA" id="ARBA00022840"/>
    </source>
</evidence>
<evidence type="ECO:0000256" key="8">
    <source>
        <dbReference type="ARBA" id="ARBA00051243"/>
    </source>
</evidence>
<comment type="catalytic activity">
    <reaction evidence="8">
        <text>L-tyrosyl-[protein] + ATP = O-phospho-L-tyrosyl-[protein] + ADP + H(+)</text>
        <dbReference type="Rhea" id="RHEA:10596"/>
        <dbReference type="Rhea" id="RHEA-COMP:10136"/>
        <dbReference type="Rhea" id="RHEA-COMP:20101"/>
        <dbReference type="ChEBI" id="CHEBI:15378"/>
        <dbReference type="ChEBI" id="CHEBI:30616"/>
        <dbReference type="ChEBI" id="CHEBI:46858"/>
        <dbReference type="ChEBI" id="CHEBI:61978"/>
        <dbReference type="ChEBI" id="CHEBI:456216"/>
        <dbReference type="EC" id="2.7.10.1"/>
    </reaction>
</comment>
<dbReference type="GO" id="GO:0048468">
    <property type="term" value="P:cell development"/>
    <property type="evidence" value="ECO:0007669"/>
    <property type="project" value="UniProtKB-ARBA"/>
</dbReference>
<evidence type="ECO:0000256" key="6">
    <source>
        <dbReference type="ARBA" id="ARBA00023136"/>
    </source>
</evidence>